<dbReference type="AlphaFoldDB" id="A0A7U1BEY7"/>
<dbReference type="PANTHER" id="PTHR36181:SF1">
    <property type="entry name" value="LAGLIDADG ENDONUCLEASE"/>
    <property type="match status" value="1"/>
</dbReference>
<reference evidence="2" key="1">
    <citation type="submission" date="2020-08" db="EMBL/GenBank/DDBJ databases">
        <title>Mitochondrial genome sequences of powdery mildew pathogens.</title>
        <authorList>
            <person name="Zaccaron A."/>
            <person name="Stergiopoulos I."/>
        </authorList>
    </citation>
    <scope>NUCLEOTIDE SEQUENCE</scope>
    <source>
        <strain evidence="2">C</strain>
    </source>
</reference>
<dbReference type="Gene3D" id="3.10.28.10">
    <property type="entry name" value="Homing endonucleases"/>
    <property type="match status" value="2"/>
</dbReference>
<dbReference type="InterPro" id="IPR051289">
    <property type="entry name" value="LAGLIDADG_Endonuclease"/>
</dbReference>
<dbReference type="RefSeq" id="YP_010119101.1">
    <property type="nucleotide sequence ID" value="NC_056146.1"/>
</dbReference>
<evidence type="ECO:0000313" key="2">
    <source>
        <dbReference type="EMBL" id="QQY98181.1"/>
    </source>
</evidence>
<dbReference type="GO" id="GO:0005739">
    <property type="term" value="C:mitochondrion"/>
    <property type="evidence" value="ECO:0007669"/>
    <property type="project" value="UniProtKB-ARBA"/>
</dbReference>
<evidence type="ECO:0000259" key="1">
    <source>
        <dbReference type="Pfam" id="PF00961"/>
    </source>
</evidence>
<proteinExistence type="predicted"/>
<dbReference type="GO" id="GO:0004519">
    <property type="term" value="F:endonuclease activity"/>
    <property type="evidence" value="ECO:0007669"/>
    <property type="project" value="UniProtKB-KW"/>
</dbReference>
<protein>
    <submittedName>
        <fullName evidence="2">LAGLIDADG endonuclease domain-containing protein</fullName>
    </submittedName>
</protein>
<keyword evidence="2" id="KW-0540">Nuclease</keyword>
<gene>
    <name evidence="2" type="primary">cox1-i10</name>
</gene>
<dbReference type="EMBL" id="MT880588">
    <property type="protein sequence ID" value="QQY98181.1"/>
    <property type="molecule type" value="Genomic_DNA"/>
</dbReference>
<dbReference type="Pfam" id="PF00961">
    <property type="entry name" value="LAGLIDADG_1"/>
    <property type="match status" value="2"/>
</dbReference>
<accession>A0A7U1BEY7</accession>
<dbReference type="PANTHER" id="PTHR36181">
    <property type="entry name" value="INTRON-ENCODED ENDONUCLEASE AI3-RELATED"/>
    <property type="match status" value="1"/>
</dbReference>
<sequence length="300" mass="34748">MTFYHTNNSIKIPESGNYNTRFSQYITGLLEGDGTIHVPKTLRSVKGTLNYPSIQIVFHLKDLPLALIIQRELGHGSLSKKKGANAYIFTVNNSEGLILLINLLNGNMKTNKIEVLHKLIDWYNKYRNTTFEKKGFNTDSLLSNAWLSGFIEADGHFSLRSTESGKYPKIECKFELSKRQKDQNNKDNFFFLNEIAICFESLVKLIRNDSENPQYRVRTTNLKGNLAVVNYLTRYPLFGTKYCDYKDWVKVVQLFKENRLNHKTNMVYVKSIKSGMNDKRTIFVWDHLQNFYSSSRGSYG</sequence>
<dbReference type="GeneID" id="65320107"/>
<geneLocation type="mitochondrion" evidence="2"/>
<dbReference type="InterPro" id="IPR004860">
    <property type="entry name" value="LAGLIDADG_dom"/>
</dbReference>
<feature type="domain" description="Homing endonuclease LAGLIDADG" evidence="1">
    <location>
        <begin position="147"/>
        <end position="252"/>
    </location>
</feature>
<dbReference type="FunFam" id="3.10.28.10:FF:000007">
    <property type="entry name" value="Intron-encoded DNA endonuclease aI3"/>
    <property type="match status" value="1"/>
</dbReference>
<organism evidence="2">
    <name type="scientific">Uncinula necator</name>
    <name type="common">Grape powdery mildew</name>
    <dbReference type="NCBI Taxonomy" id="52586"/>
    <lineage>
        <taxon>Eukaryota</taxon>
        <taxon>Fungi</taxon>
        <taxon>Dikarya</taxon>
        <taxon>Ascomycota</taxon>
        <taxon>Pezizomycotina</taxon>
        <taxon>Leotiomycetes</taxon>
        <taxon>Erysiphales</taxon>
        <taxon>Erysiphaceae</taxon>
        <taxon>Erysiphe</taxon>
    </lineage>
</organism>
<keyword evidence="2" id="KW-0496">Mitochondrion</keyword>
<keyword evidence="2" id="KW-0255">Endonuclease</keyword>
<dbReference type="SUPFAM" id="SSF55608">
    <property type="entry name" value="Homing endonucleases"/>
    <property type="match status" value="2"/>
</dbReference>
<feature type="domain" description="Homing endonuclease LAGLIDADG" evidence="1">
    <location>
        <begin position="26"/>
        <end position="121"/>
    </location>
</feature>
<dbReference type="InterPro" id="IPR027434">
    <property type="entry name" value="Homing_endonucl"/>
</dbReference>
<name>A0A7U1BEY7_UNCNE</name>
<keyword evidence="2" id="KW-0378">Hydrolase</keyword>